<reference evidence="1 2" key="1">
    <citation type="submission" date="2014-04" db="EMBL/GenBank/DDBJ databases">
        <title>Evolutionary Origins and Diversification of the Mycorrhizal Mutualists.</title>
        <authorList>
            <consortium name="DOE Joint Genome Institute"/>
            <consortium name="Mycorrhizal Genomics Consortium"/>
            <person name="Kohler A."/>
            <person name="Kuo A."/>
            <person name="Nagy L.G."/>
            <person name="Floudas D."/>
            <person name="Copeland A."/>
            <person name="Barry K.W."/>
            <person name="Cichocki N."/>
            <person name="Veneault-Fourrey C."/>
            <person name="LaButti K."/>
            <person name="Lindquist E.A."/>
            <person name="Lipzen A."/>
            <person name="Lundell T."/>
            <person name="Morin E."/>
            <person name="Murat C."/>
            <person name="Riley R."/>
            <person name="Ohm R."/>
            <person name="Sun H."/>
            <person name="Tunlid A."/>
            <person name="Henrissat B."/>
            <person name="Grigoriev I.V."/>
            <person name="Hibbett D.S."/>
            <person name="Martin F."/>
        </authorList>
    </citation>
    <scope>NUCLEOTIDE SEQUENCE [LARGE SCALE GENOMIC DNA]</scope>
    <source>
        <strain evidence="1 2">Koide BX008</strain>
    </source>
</reference>
<protein>
    <submittedName>
        <fullName evidence="1">Uncharacterized protein</fullName>
    </submittedName>
</protein>
<accession>A0A0C2SKE6</accession>
<dbReference type="HOGENOM" id="CLU_2346219_0_0_1"/>
<dbReference type="AlphaFoldDB" id="A0A0C2SKE6"/>
<evidence type="ECO:0000313" key="2">
    <source>
        <dbReference type="Proteomes" id="UP000054549"/>
    </source>
</evidence>
<name>A0A0C2SKE6_AMAMK</name>
<keyword evidence="2" id="KW-1185">Reference proteome</keyword>
<organism evidence="1 2">
    <name type="scientific">Amanita muscaria (strain Koide BX008)</name>
    <dbReference type="NCBI Taxonomy" id="946122"/>
    <lineage>
        <taxon>Eukaryota</taxon>
        <taxon>Fungi</taxon>
        <taxon>Dikarya</taxon>
        <taxon>Basidiomycota</taxon>
        <taxon>Agaricomycotina</taxon>
        <taxon>Agaricomycetes</taxon>
        <taxon>Agaricomycetidae</taxon>
        <taxon>Agaricales</taxon>
        <taxon>Pluteineae</taxon>
        <taxon>Amanitaceae</taxon>
        <taxon>Amanita</taxon>
    </lineage>
</organism>
<gene>
    <name evidence="1" type="ORF">M378DRAFT_654017</name>
</gene>
<proteinExistence type="predicted"/>
<dbReference type="Proteomes" id="UP000054549">
    <property type="component" value="Unassembled WGS sequence"/>
</dbReference>
<evidence type="ECO:0000313" key="1">
    <source>
        <dbReference type="EMBL" id="KIL63685.1"/>
    </source>
</evidence>
<dbReference type="EMBL" id="KN818256">
    <property type="protein sequence ID" value="KIL63685.1"/>
    <property type="molecule type" value="Genomic_DNA"/>
</dbReference>
<sequence>MNYHDGLGHHRMLFIYKVPLRLYPTRSKKLLPWIPNLSPFPLVLKKSLIPSPLLLNLIRAKHQVRLSNLRTTTSTRSSQPHLHPPSHSLRWVLEFKA</sequence>
<dbReference type="InParanoid" id="A0A0C2SKE6"/>